<feature type="region of interest" description="Disordered" evidence="1">
    <location>
        <begin position="539"/>
        <end position="628"/>
    </location>
</feature>
<feature type="compositionally biased region" description="Basic and acidic residues" evidence="1">
    <location>
        <begin position="600"/>
        <end position="628"/>
    </location>
</feature>
<organism evidence="2 3">
    <name type="scientific">Leucosporidium creatinivorum</name>
    <dbReference type="NCBI Taxonomy" id="106004"/>
    <lineage>
        <taxon>Eukaryota</taxon>
        <taxon>Fungi</taxon>
        <taxon>Dikarya</taxon>
        <taxon>Basidiomycota</taxon>
        <taxon>Pucciniomycotina</taxon>
        <taxon>Microbotryomycetes</taxon>
        <taxon>Leucosporidiales</taxon>
        <taxon>Leucosporidium</taxon>
    </lineage>
</organism>
<proteinExistence type="predicted"/>
<comment type="caution">
    <text evidence="2">The sequence shown here is derived from an EMBL/GenBank/DDBJ whole genome shotgun (WGS) entry which is preliminary data.</text>
</comment>
<dbReference type="InParanoid" id="A0A1Y2EZ84"/>
<evidence type="ECO:0000313" key="3">
    <source>
        <dbReference type="Proteomes" id="UP000193467"/>
    </source>
</evidence>
<feature type="region of interest" description="Disordered" evidence="1">
    <location>
        <begin position="378"/>
        <end position="405"/>
    </location>
</feature>
<sequence>MAKWTDLPTELKTHIVKMSDTRERMLSGPFLGVPDHIDRSSVLALRQADSELQAPVDPYLWETVEFTGRSLASAKLFLSALAPLHASLVREIDFFHLILPKKLTGIEEFAETCANILSLTTGVDKLSLGGPFSFVKELLPHLTPATLSNIRRLRIDGDSFILFFQDPLLSAAQAAEILRHFPNLLSLELANLSQRGAPLLAQRIQSLASLRSIVFEYGLMGFGEVDFDRDEWQGALQKVDFGESNEMGSNFWCSILLHHSETITELGMPPLGVKPGGQLPPFPTRAVQRLTLRSLGDPTPLLLAFKSSPLQHLIVGVREMQGNPSVALKGITEAVLHHRATLRRVSVILLPPRLDPNGVLAVKKLSRTCKELGVKLEDNCEEEEEEEDEEEEEEEETKTERKNRSRWAPSRPLRCSFVVARRVESAEVASSAEMAAFLRSLTGPIFFCHPNITIYLVTPSSGASADLDPRLLLDDDRLPPCSFASRNSLLASFALPSSTRPSELPSRPNSPTNMSQARLFGALGAAGIGGAILYNRGKPSPSTGIKSEKAPSNTLSSATPSNSDGTNASALPVHTGATGNSSAKDAKWTSAKLSGSDSGAKAKFEEGVGKTRTGEDARGRRGGESSSG</sequence>
<evidence type="ECO:0000313" key="2">
    <source>
        <dbReference type="EMBL" id="ORY76574.1"/>
    </source>
</evidence>
<protein>
    <submittedName>
        <fullName evidence="2">Uncharacterized protein</fullName>
    </submittedName>
</protein>
<dbReference type="STRING" id="106004.A0A1Y2EZ84"/>
<accession>A0A1Y2EZ84</accession>
<evidence type="ECO:0000256" key="1">
    <source>
        <dbReference type="SAM" id="MobiDB-lite"/>
    </source>
</evidence>
<dbReference type="AlphaFoldDB" id="A0A1Y2EZ84"/>
<feature type="compositionally biased region" description="Acidic residues" evidence="1">
    <location>
        <begin position="379"/>
        <end position="397"/>
    </location>
</feature>
<feature type="region of interest" description="Disordered" evidence="1">
    <location>
        <begin position="496"/>
        <end position="515"/>
    </location>
</feature>
<keyword evidence="3" id="KW-1185">Reference proteome</keyword>
<gene>
    <name evidence="2" type="ORF">BCR35DRAFT_314480</name>
</gene>
<feature type="compositionally biased region" description="Polar residues" evidence="1">
    <location>
        <begin position="540"/>
        <end position="569"/>
    </location>
</feature>
<name>A0A1Y2EZ84_9BASI</name>
<reference evidence="2 3" key="1">
    <citation type="submission" date="2016-07" db="EMBL/GenBank/DDBJ databases">
        <title>Pervasive Adenine N6-methylation of Active Genes in Fungi.</title>
        <authorList>
            <consortium name="DOE Joint Genome Institute"/>
            <person name="Mondo S.J."/>
            <person name="Dannebaum R.O."/>
            <person name="Kuo R.C."/>
            <person name="Labutti K."/>
            <person name="Haridas S."/>
            <person name="Kuo A."/>
            <person name="Salamov A."/>
            <person name="Ahrendt S.R."/>
            <person name="Lipzen A."/>
            <person name="Sullivan W."/>
            <person name="Andreopoulos W.B."/>
            <person name="Clum A."/>
            <person name="Lindquist E."/>
            <person name="Daum C."/>
            <person name="Ramamoorthy G.K."/>
            <person name="Gryganskyi A."/>
            <person name="Culley D."/>
            <person name="Magnuson J.K."/>
            <person name="James T.Y."/>
            <person name="O'Malley M.A."/>
            <person name="Stajich J.E."/>
            <person name="Spatafora J.W."/>
            <person name="Visel A."/>
            <person name="Grigoriev I.V."/>
        </authorList>
    </citation>
    <scope>NUCLEOTIDE SEQUENCE [LARGE SCALE GENOMIC DNA]</scope>
    <source>
        <strain evidence="2 3">62-1032</strain>
    </source>
</reference>
<dbReference type="Proteomes" id="UP000193467">
    <property type="component" value="Unassembled WGS sequence"/>
</dbReference>
<dbReference type="EMBL" id="MCGR01000034">
    <property type="protein sequence ID" value="ORY76574.1"/>
    <property type="molecule type" value="Genomic_DNA"/>
</dbReference>